<dbReference type="PANTHER" id="PTHR43133:SF45">
    <property type="entry name" value="RNA POLYMERASE ECF-TYPE SIGMA FACTOR"/>
    <property type="match status" value="1"/>
</dbReference>
<dbReference type="InterPro" id="IPR039425">
    <property type="entry name" value="RNA_pol_sigma-70-like"/>
</dbReference>
<dbReference type="Pfam" id="PF04542">
    <property type="entry name" value="Sigma70_r2"/>
    <property type="match status" value="1"/>
</dbReference>
<dbReference type="RefSeq" id="WP_147192648.1">
    <property type="nucleotide sequence ID" value="NZ_CP042435.1"/>
</dbReference>
<keyword evidence="3" id="KW-0731">Sigma factor</keyword>
<dbReference type="GO" id="GO:0006352">
    <property type="term" value="P:DNA-templated transcription initiation"/>
    <property type="evidence" value="ECO:0007669"/>
    <property type="project" value="InterPro"/>
</dbReference>
<organism evidence="7 8">
    <name type="scientific">Panacibacter ginsenosidivorans</name>
    <dbReference type="NCBI Taxonomy" id="1813871"/>
    <lineage>
        <taxon>Bacteria</taxon>
        <taxon>Pseudomonadati</taxon>
        <taxon>Bacteroidota</taxon>
        <taxon>Chitinophagia</taxon>
        <taxon>Chitinophagales</taxon>
        <taxon>Chitinophagaceae</taxon>
        <taxon>Panacibacter</taxon>
    </lineage>
</organism>
<reference evidence="7 8" key="1">
    <citation type="journal article" date="2016" name="Int. J. Syst. Evol. Microbiol.">
        <title>Panacibacter ginsenosidivorans gen. nov., sp. nov., with ginsenoside converting activity isolated from soil of a ginseng field.</title>
        <authorList>
            <person name="Siddiqi M.Z."/>
            <person name="Muhammad Shafi S."/>
            <person name="Choi K.D."/>
            <person name="Im W.T."/>
        </authorList>
    </citation>
    <scope>NUCLEOTIDE SEQUENCE [LARGE SCALE GENOMIC DNA]</scope>
    <source>
        <strain evidence="7 8">Gsoil1550</strain>
    </source>
</reference>
<dbReference type="PANTHER" id="PTHR43133">
    <property type="entry name" value="RNA POLYMERASE ECF-TYPE SIGMA FACTO"/>
    <property type="match status" value="1"/>
</dbReference>
<dbReference type="AlphaFoldDB" id="A0A5B8VFK7"/>
<dbReference type="InterPro" id="IPR014284">
    <property type="entry name" value="RNA_pol_sigma-70_dom"/>
</dbReference>
<dbReference type="InterPro" id="IPR007627">
    <property type="entry name" value="RNA_pol_sigma70_r2"/>
</dbReference>
<proteinExistence type="inferred from homology"/>
<evidence type="ECO:0000313" key="8">
    <source>
        <dbReference type="Proteomes" id="UP000321533"/>
    </source>
</evidence>
<dbReference type="OrthoDB" id="9780326at2"/>
<protein>
    <submittedName>
        <fullName evidence="7">Sigma-70 family RNA polymerase sigma factor</fullName>
    </submittedName>
</protein>
<evidence type="ECO:0000259" key="6">
    <source>
        <dbReference type="Pfam" id="PF08281"/>
    </source>
</evidence>
<dbReference type="SUPFAM" id="SSF88946">
    <property type="entry name" value="Sigma2 domain of RNA polymerase sigma factors"/>
    <property type="match status" value="1"/>
</dbReference>
<evidence type="ECO:0000313" key="7">
    <source>
        <dbReference type="EMBL" id="QEC69772.1"/>
    </source>
</evidence>
<dbReference type="Gene3D" id="1.10.10.10">
    <property type="entry name" value="Winged helix-like DNA-binding domain superfamily/Winged helix DNA-binding domain"/>
    <property type="match status" value="1"/>
</dbReference>
<evidence type="ECO:0000256" key="2">
    <source>
        <dbReference type="ARBA" id="ARBA00023015"/>
    </source>
</evidence>
<sequence length="169" mass="19298">MNSEADKQAFTQLIQDNKGIIFKVCNAYCANIHDREDLAQEIIYNVWKSWSGFDNSHKFSTWMYRIALNVAISSYRKQSRNTSTISIDANEKEIADTTERHDAATENTLLLEQFINELNTLDRALMLLYIDGKSYAEIAVILGITETNTATKINRIKNNLKQKVSGLNK</sequence>
<feature type="domain" description="RNA polymerase sigma factor 70 region 4 type 2" evidence="6">
    <location>
        <begin position="110"/>
        <end position="158"/>
    </location>
</feature>
<evidence type="ECO:0000256" key="1">
    <source>
        <dbReference type="ARBA" id="ARBA00010641"/>
    </source>
</evidence>
<name>A0A5B8VFK7_9BACT</name>
<evidence type="ECO:0000256" key="3">
    <source>
        <dbReference type="ARBA" id="ARBA00023082"/>
    </source>
</evidence>
<dbReference type="InterPro" id="IPR036388">
    <property type="entry name" value="WH-like_DNA-bd_sf"/>
</dbReference>
<dbReference type="NCBIfam" id="TIGR02937">
    <property type="entry name" value="sigma70-ECF"/>
    <property type="match status" value="1"/>
</dbReference>
<dbReference type="Pfam" id="PF08281">
    <property type="entry name" value="Sigma70_r4_2"/>
    <property type="match status" value="1"/>
</dbReference>
<evidence type="ECO:0000256" key="4">
    <source>
        <dbReference type="ARBA" id="ARBA00023163"/>
    </source>
</evidence>
<dbReference type="GO" id="GO:0003677">
    <property type="term" value="F:DNA binding"/>
    <property type="evidence" value="ECO:0007669"/>
    <property type="project" value="InterPro"/>
</dbReference>
<keyword evidence="2" id="KW-0805">Transcription regulation</keyword>
<dbReference type="Proteomes" id="UP000321533">
    <property type="component" value="Chromosome"/>
</dbReference>
<dbReference type="InterPro" id="IPR013249">
    <property type="entry name" value="RNA_pol_sigma70_r4_t2"/>
</dbReference>
<feature type="domain" description="RNA polymerase sigma-70 region 2" evidence="5">
    <location>
        <begin position="13"/>
        <end position="80"/>
    </location>
</feature>
<dbReference type="InterPro" id="IPR013324">
    <property type="entry name" value="RNA_pol_sigma_r3/r4-like"/>
</dbReference>
<accession>A0A5B8VFK7</accession>
<dbReference type="Gene3D" id="1.10.1740.10">
    <property type="match status" value="1"/>
</dbReference>
<dbReference type="InterPro" id="IPR013325">
    <property type="entry name" value="RNA_pol_sigma_r2"/>
</dbReference>
<dbReference type="KEGG" id="pgin:FRZ67_21630"/>
<keyword evidence="4" id="KW-0804">Transcription</keyword>
<evidence type="ECO:0000259" key="5">
    <source>
        <dbReference type="Pfam" id="PF04542"/>
    </source>
</evidence>
<gene>
    <name evidence="7" type="ORF">FRZ67_21630</name>
</gene>
<keyword evidence="8" id="KW-1185">Reference proteome</keyword>
<dbReference type="SUPFAM" id="SSF88659">
    <property type="entry name" value="Sigma3 and sigma4 domains of RNA polymerase sigma factors"/>
    <property type="match status" value="1"/>
</dbReference>
<comment type="similarity">
    <text evidence="1">Belongs to the sigma-70 factor family. ECF subfamily.</text>
</comment>
<dbReference type="GO" id="GO:0016987">
    <property type="term" value="F:sigma factor activity"/>
    <property type="evidence" value="ECO:0007669"/>
    <property type="project" value="UniProtKB-KW"/>
</dbReference>
<dbReference type="EMBL" id="CP042435">
    <property type="protein sequence ID" value="QEC69772.1"/>
    <property type="molecule type" value="Genomic_DNA"/>
</dbReference>